<dbReference type="Gene3D" id="2.60.40.2030">
    <property type="match status" value="2"/>
</dbReference>
<evidence type="ECO:0008006" key="6">
    <source>
        <dbReference type="Google" id="ProtNLM"/>
    </source>
</evidence>
<dbReference type="Proteomes" id="UP000028531">
    <property type="component" value="Unassembled WGS sequence"/>
</dbReference>
<comment type="caution">
    <text evidence="2">The sequence shown here is derived from an EMBL/GenBank/DDBJ whole genome shotgun (WGS) entry which is preliminary data.</text>
</comment>
<dbReference type="InterPro" id="IPR038081">
    <property type="entry name" value="CalX-like_sf"/>
</dbReference>
<evidence type="ECO:0000256" key="1">
    <source>
        <dbReference type="SAM" id="SignalP"/>
    </source>
</evidence>
<gene>
    <name evidence="2" type="ORF">IL45_04230</name>
    <name evidence="3" type="ORF">LY02_01049</name>
</gene>
<keyword evidence="1" id="KW-0732">Signal</keyword>
<keyword evidence="5" id="KW-1185">Reference proteome</keyword>
<proteinExistence type="predicted"/>
<dbReference type="Proteomes" id="UP000239997">
    <property type="component" value="Unassembled WGS sequence"/>
</dbReference>
<organism evidence="2 4">
    <name type="scientific">Nonlabens ulvanivorans</name>
    <name type="common">Persicivirga ulvanivorans</name>
    <dbReference type="NCBI Taxonomy" id="906888"/>
    <lineage>
        <taxon>Bacteria</taxon>
        <taxon>Pseudomonadati</taxon>
        <taxon>Bacteroidota</taxon>
        <taxon>Flavobacteriia</taxon>
        <taxon>Flavobacteriales</taxon>
        <taxon>Flavobacteriaceae</taxon>
        <taxon>Nonlabens</taxon>
    </lineage>
</organism>
<name>A0A084JWV0_NONUL</name>
<reference evidence="3 5" key="2">
    <citation type="submission" date="2018-03" db="EMBL/GenBank/DDBJ databases">
        <title>Genomic Encyclopedia of Archaeal and Bacterial Type Strains, Phase II (KMG-II): from individual species to whole genera.</title>
        <authorList>
            <person name="Goeker M."/>
        </authorList>
    </citation>
    <scope>NUCLEOTIDE SEQUENCE [LARGE SCALE GENOMIC DNA]</scope>
    <source>
        <strain evidence="3 5">DSM 22727</strain>
    </source>
</reference>
<dbReference type="EMBL" id="JPJI01000026">
    <property type="protein sequence ID" value="KEZ93434.1"/>
    <property type="molecule type" value="Genomic_DNA"/>
</dbReference>
<protein>
    <recommendedName>
        <fullName evidence="6">Calx-beta domain-containing protein</fullName>
    </recommendedName>
</protein>
<dbReference type="EMBL" id="PVNA01000002">
    <property type="protein sequence ID" value="PRX14020.1"/>
    <property type="molecule type" value="Genomic_DNA"/>
</dbReference>
<sequence>MKVLRIFLLCLFAFNYSYSQVGIGTETPDPAAILDVRSEISPGVYGGLKLPTLTLAQRATITAPIPDGLMIYLSDGNNRCLQVYDGTRSQWMDWYCMNELPEASLVDFTGTLEVDETLTSSYTYTDGENDTESGTSYQWYRADDATGTNVMAIPGATAATYLTTTADGNFYVAVGVTPRASSGASPGIEALSPYREIEFKQTEIEFAIASSTIPEDDVRTININVLNPSPTVATTVEVNLNAASTVGGLGTDYDIDNNSVAVTAFPFTITIPAGTTTASFDVYAYADDNNAVDEMLQLDLQNPSGGINPIIGTVNSHSVTFIDDDSATEVAFDSITYSEVENGLVGSIDINIINPSAITATTVEVALNASSTATNGVDYDTGTIGTALAFPITITFPANTSASQQIDFFITNDLISEGNETIVLDLQNISGGVSAIIGTNASTTFTIVDDEVPVFLINEDFETEGAGTRYTTSTTEYTDSNDDYFIRTNGSNIDQSFTNVSGSYFAAQDIDSEGANSNQQLTFTSITSSQTSLSYSIDVAKTAGNGWDGVDFFQIQYRLDGSGPWTSNVVFAVESLNGSNNVPRVDQNLNGQGVSPEPALTSSFTTYTGTFTTAAHATIEFRFEFDLNSGDEDIAVDNFIIQ</sequence>
<dbReference type="OrthoDB" id="581140at2"/>
<reference evidence="2 4" key="1">
    <citation type="submission" date="2014-07" db="EMBL/GenBank/DDBJ databases">
        <title>Draft genome sequence of Nonlabens ulvanivorans, an ulvan degrading bacterium.</title>
        <authorList>
            <person name="Kopel M."/>
            <person name="Helbert W."/>
            <person name="Henrissat B."/>
            <person name="Doniger T."/>
            <person name="Banin E."/>
        </authorList>
    </citation>
    <scope>NUCLEOTIDE SEQUENCE [LARGE SCALE GENOMIC DNA]</scope>
    <source>
        <strain evidence="2 4">PLR</strain>
    </source>
</reference>
<evidence type="ECO:0000313" key="3">
    <source>
        <dbReference type="EMBL" id="PRX14020.1"/>
    </source>
</evidence>
<feature type="signal peptide" evidence="1">
    <location>
        <begin position="1"/>
        <end position="19"/>
    </location>
</feature>
<feature type="chain" id="PRO_5001777650" description="Calx-beta domain-containing protein" evidence="1">
    <location>
        <begin position="20"/>
        <end position="642"/>
    </location>
</feature>
<accession>A0A084JWV0</accession>
<dbReference type="RefSeq" id="WP_036580706.1">
    <property type="nucleotide sequence ID" value="NZ_JPJI01000026.1"/>
</dbReference>
<evidence type="ECO:0000313" key="4">
    <source>
        <dbReference type="Proteomes" id="UP000028531"/>
    </source>
</evidence>
<evidence type="ECO:0000313" key="2">
    <source>
        <dbReference type="EMBL" id="KEZ93434.1"/>
    </source>
</evidence>
<dbReference type="AlphaFoldDB" id="A0A084JWV0"/>
<dbReference type="SUPFAM" id="SSF141072">
    <property type="entry name" value="CalX-like"/>
    <property type="match status" value="2"/>
</dbReference>
<evidence type="ECO:0000313" key="5">
    <source>
        <dbReference type="Proteomes" id="UP000239997"/>
    </source>
</evidence>
<dbReference type="Gene3D" id="2.60.40.2700">
    <property type="match status" value="1"/>
</dbReference>